<name>A0AAV2ESD2_9ROSI</name>
<evidence type="ECO:0000313" key="3">
    <source>
        <dbReference type="Proteomes" id="UP001497516"/>
    </source>
</evidence>
<gene>
    <name evidence="2" type="ORF">LTRI10_LOCUS29579</name>
</gene>
<dbReference type="Gene3D" id="3.60.10.10">
    <property type="entry name" value="Endonuclease/exonuclease/phosphatase"/>
    <property type="match status" value="1"/>
</dbReference>
<dbReference type="PANTHER" id="PTHR35218:SF9">
    <property type="entry name" value="ENDONUCLEASE_EXONUCLEASE_PHOSPHATASE DOMAIN-CONTAINING PROTEIN"/>
    <property type="match status" value="1"/>
</dbReference>
<dbReference type="InterPro" id="IPR036691">
    <property type="entry name" value="Endo/exonu/phosph_ase_sf"/>
</dbReference>
<dbReference type="AlphaFoldDB" id="A0AAV2ESD2"/>
<organism evidence="2 3">
    <name type="scientific">Linum trigynum</name>
    <dbReference type="NCBI Taxonomy" id="586398"/>
    <lineage>
        <taxon>Eukaryota</taxon>
        <taxon>Viridiplantae</taxon>
        <taxon>Streptophyta</taxon>
        <taxon>Embryophyta</taxon>
        <taxon>Tracheophyta</taxon>
        <taxon>Spermatophyta</taxon>
        <taxon>Magnoliopsida</taxon>
        <taxon>eudicotyledons</taxon>
        <taxon>Gunneridae</taxon>
        <taxon>Pentapetalae</taxon>
        <taxon>rosids</taxon>
        <taxon>fabids</taxon>
        <taxon>Malpighiales</taxon>
        <taxon>Linaceae</taxon>
        <taxon>Linum</taxon>
    </lineage>
</organism>
<keyword evidence="3" id="KW-1185">Reference proteome</keyword>
<dbReference type="Pfam" id="PF03372">
    <property type="entry name" value="Exo_endo_phos"/>
    <property type="match status" value="1"/>
</dbReference>
<sequence>MAQGRLLRVASRPLHVLINAQLHAGGSGSLLPLWLHFLSYLVIMLDVFSWNCQGAGHEKFVSILRSFFVPTRPEIVIIVEPRISGSEAQKVISQIGFDGVLRVDAVGFASGIWVLWNEHELEISKLEAWEQMILFSCRKRGGREPLVVIFAVYGSPQPARRQDLWDKMGMLGTQITEPWLLAGDFNSIIGPKDRMGGGAYLETRVRAFRNCLNACGLMEMGLTWRRGGLSQRLDWAVCNKRWFLQFPDSISHHLERVGSYHRPLRVYTEAQAQTRGTTQPFRFLAAWLGHEDFRRFLEASWHPDLPLPTSLERLRDDLQSWNRRVFGNIFRRKRELAKRLRRMEEFNETSATIQSCEKEEEVWRALELTLW</sequence>
<protein>
    <recommendedName>
        <fullName evidence="1">Endonuclease/exonuclease/phosphatase domain-containing protein</fullName>
    </recommendedName>
</protein>
<evidence type="ECO:0000259" key="1">
    <source>
        <dbReference type="Pfam" id="PF03372"/>
    </source>
</evidence>
<feature type="domain" description="Endonuclease/exonuclease/phosphatase" evidence="1">
    <location>
        <begin position="49"/>
        <end position="261"/>
    </location>
</feature>
<proteinExistence type="predicted"/>
<dbReference type="PANTHER" id="PTHR35218">
    <property type="entry name" value="RNASE H DOMAIN-CONTAINING PROTEIN"/>
    <property type="match status" value="1"/>
</dbReference>
<dbReference type="EMBL" id="OZ034818">
    <property type="protein sequence ID" value="CAL1388662.1"/>
    <property type="molecule type" value="Genomic_DNA"/>
</dbReference>
<reference evidence="2 3" key="1">
    <citation type="submission" date="2024-04" db="EMBL/GenBank/DDBJ databases">
        <authorList>
            <person name="Fracassetti M."/>
        </authorList>
    </citation>
    <scope>NUCLEOTIDE SEQUENCE [LARGE SCALE GENOMIC DNA]</scope>
</reference>
<accession>A0AAV2ESD2</accession>
<dbReference type="InterPro" id="IPR005135">
    <property type="entry name" value="Endo/exonuclease/phosphatase"/>
</dbReference>
<dbReference type="Proteomes" id="UP001497516">
    <property type="component" value="Chromosome 5"/>
</dbReference>
<dbReference type="GO" id="GO:0003824">
    <property type="term" value="F:catalytic activity"/>
    <property type="evidence" value="ECO:0007669"/>
    <property type="project" value="InterPro"/>
</dbReference>
<evidence type="ECO:0000313" key="2">
    <source>
        <dbReference type="EMBL" id="CAL1388662.1"/>
    </source>
</evidence>
<dbReference type="SUPFAM" id="SSF56219">
    <property type="entry name" value="DNase I-like"/>
    <property type="match status" value="1"/>
</dbReference>